<feature type="domain" description="DUF2428" evidence="3">
    <location>
        <begin position="681"/>
        <end position="908"/>
    </location>
</feature>
<dbReference type="Pfam" id="PF10350">
    <property type="entry name" value="DUF2428"/>
    <property type="match status" value="1"/>
</dbReference>
<feature type="domain" description="tRNA (32-2'-O)-methyltransferase regulator THADA-like TPR repeats region" evidence="4">
    <location>
        <begin position="251"/>
        <end position="533"/>
    </location>
</feature>
<dbReference type="Pfam" id="PF25150">
    <property type="entry name" value="TPR_Trm732"/>
    <property type="match status" value="1"/>
</dbReference>
<dbReference type="GO" id="GO:0030488">
    <property type="term" value="P:tRNA methylation"/>
    <property type="evidence" value="ECO:0007669"/>
    <property type="project" value="TreeGrafter"/>
</dbReference>
<dbReference type="InterPro" id="IPR056843">
    <property type="entry name" value="THADA-like_TPR"/>
</dbReference>
<comment type="similarity">
    <text evidence="1">Belongs to the THADA family.</text>
</comment>
<evidence type="ECO:0000259" key="3">
    <source>
        <dbReference type="Pfam" id="PF10350"/>
    </source>
</evidence>
<comment type="caution">
    <text evidence="6">The sequence shown here is derived from an EMBL/GenBank/DDBJ whole genome shotgun (WGS) entry which is preliminary data.</text>
</comment>
<dbReference type="InterPro" id="IPR056842">
    <property type="entry name" value="THADA-like_TPR_C"/>
</dbReference>
<proteinExistence type="inferred from homology"/>
<evidence type="ECO:0000256" key="2">
    <source>
        <dbReference type="ARBA" id="ARBA00022694"/>
    </source>
</evidence>
<dbReference type="OrthoDB" id="73997at2759"/>
<dbReference type="GO" id="GO:0005829">
    <property type="term" value="C:cytosol"/>
    <property type="evidence" value="ECO:0007669"/>
    <property type="project" value="TreeGrafter"/>
</dbReference>
<protein>
    <submittedName>
        <fullName evidence="6">Uncharacterized protein</fullName>
    </submittedName>
</protein>
<dbReference type="Pfam" id="PF25151">
    <property type="entry name" value="TPR_Trm732_C"/>
    <property type="match status" value="1"/>
</dbReference>
<dbReference type="STRING" id="357750.A0A2S6C3H1"/>
<feature type="domain" description="tRNA (32-2'-O)-methyltransferase regulator THADA-like C-terminal TPR repeats region" evidence="5">
    <location>
        <begin position="910"/>
        <end position="1048"/>
    </location>
</feature>
<evidence type="ECO:0000259" key="4">
    <source>
        <dbReference type="Pfam" id="PF25150"/>
    </source>
</evidence>
<keyword evidence="7" id="KW-1185">Reference proteome</keyword>
<dbReference type="SUPFAM" id="SSF48371">
    <property type="entry name" value="ARM repeat"/>
    <property type="match status" value="1"/>
</dbReference>
<dbReference type="Pfam" id="PF26523">
    <property type="entry name" value="Trm732_C"/>
    <property type="match status" value="1"/>
</dbReference>
<organism evidence="6 7">
    <name type="scientific">Cercospora berteroae</name>
    <dbReference type="NCBI Taxonomy" id="357750"/>
    <lineage>
        <taxon>Eukaryota</taxon>
        <taxon>Fungi</taxon>
        <taxon>Dikarya</taxon>
        <taxon>Ascomycota</taxon>
        <taxon>Pezizomycotina</taxon>
        <taxon>Dothideomycetes</taxon>
        <taxon>Dothideomycetidae</taxon>
        <taxon>Mycosphaerellales</taxon>
        <taxon>Mycosphaerellaceae</taxon>
        <taxon>Cercospora</taxon>
    </lineage>
</organism>
<accession>A0A2S6C3H1</accession>
<dbReference type="InterPro" id="IPR019442">
    <property type="entry name" value="THADA/TRM732_DUF2428"/>
</dbReference>
<dbReference type="InterPro" id="IPR051954">
    <property type="entry name" value="tRNA_methyltransferase_THADA"/>
</dbReference>
<evidence type="ECO:0000256" key="1">
    <source>
        <dbReference type="ARBA" id="ARBA00010409"/>
    </source>
</evidence>
<name>A0A2S6C3H1_9PEZI</name>
<evidence type="ECO:0000313" key="6">
    <source>
        <dbReference type="EMBL" id="PPJ54294.1"/>
    </source>
</evidence>
<keyword evidence="2" id="KW-0819">tRNA processing</keyword>
<evidence type="ECO:0000313" key="7">
    <source>
        <dbReference type="Proteomes" id="UP000237631"/>
    </source>
</evidence>
<dbReference type="Proteomes" id="UP000237631">
    <property type="component" value="Unassembled WGS sequence"/>
</dbReference>
<reference evidence="7" key="1">
    <citation type="journal article" date="2017" name="bioRxiv">
        <title>Conservation of a gene cluster reveals novel cercosporin biosynthetic mechanisms and extends production to the genus Colletotrichum.</title>
        <authorList>
            <person name="de Jonge R."/>
            <person name="Ebert M.K."/>
            <person name="Huitt-Roehl C.R."/>
            <person name="Pal P."/>
            <person name="Suttle J.C."/>
            <person name="Spanner R.E."/>
            <person name="Neubauer J.D."/>
            <person name="Jurick W.M.II."/>
            <person name="Stott K.A."/>
            <person name="Secor G.A."/>
            <person name="Thomma B.P.H.J."/>
            <person name="Van de Peer Y."/>
            <person name="Townsend C.A."/>
            <person name="Bolton M.D."/>
        </authorList>
    </citation>
    <scope>NUCLEOTIDE SEQUENCE [LARGE SCALE GENOMIC DNA]</scope>
    <source>
        <strain evidence="7">CBS538.71</strain>
    </source>
</reference>
<dbReference type="PANTHER" id="PTHR14387:SF0">
    <property type="entry name" value="DUF2428 DOMAIN-CONTAINING PROTEIN"/>
    <property type="match status" value="1"/>
</dbReference>
<dbReference type="PANTHER" id="PTHR14387">
    <property type="entry name" value="THADA/DEATH RECEPTOR INTERACTING PROTEIN"/>
    <property type="match status" value="1"/>
</dbReference>
<sequence>MCATKQSRDAQLLDETRLKSISRSIRDFVPRSAADDDQSQATQQLLDTLNDVLFTSGYLILGIAHRVAAWNTLCSLIDQSLQSDIDLVKNIVWDQDVWKRAFELYLNHAHNARPKSSRQLLVTLTNTLQKQAGSSRTQSIGIASQTLVASLIDYEDAPRAKAAIQLLTNLLAKRLLQVGQLPSAFTLQRPGIQIVDDRLNASDLLEVFFRWLGRGDFGSTIASGIAVVLDKLDEQIATDAHFGSSVKDARVWRTPLESVYVQGNVNVDDLRAHILPMLFKRQDTEFASFLQDHGIEVGRDTSAASSGSDPYAGLLYAALQTGKSLGLLVEHDGKTVIAEEGTIGIPMGFISRLLFESDRSARLTGLSLLLTSPSASKPLTASALNLVKRALATFFADVDADFRSEVFGAFQRLIDRLRAVTAALDRATIHGTDTTSSTETPQAALRRHYDLLKWLQRFLAQELRPTASYQRHISALRCLSILSRSGLDLAVASESWFKSAQGQIKWPFKMSFVGSEMRRLLLDILLDPFEDVRHSAFEVVRLYCSAQSSDSGESAQLTVTNLTPTSTETTDVYMQTLDRAEKIMYQTGRADHADGVAYLYSLRYQSSISHDEPENAWQYAEETVLSGGLIAKLGRFIDIAQAALSEAVARYPLHGLLTSLRYVLLQRQKHIRDHTQDAIPDKIFCHLQHIWELVKPILCDDAPEGYLPEELENTSNDTKETLSYCWRALKESSLLLGVLISSEPAAADRDERLAKWSTLCFTQLAELRHRGAFSTVAQTWVACCNRAKDITVSDRSQLDIWYSDVFRMLQSNVTINTRRSAGLPSLLCGILGADRSGKLIARAVADLETIARLKVDAASAEEGSLAQVHAMNCFKDILKNSRLAEQSEPFLAKALQLSADALRSDAWAIRNCGLMLFRAVIDRLLGTSDAHFDDDATTQKRISTEAYPHLLDVVLALLKAPADGTTSRFEGVFPALQLLQLTRIPADRLLETCDAVEALTASPSWHVRDKAARTLASLTTLSDLGLHFDEVLSEGTLQENRSHGLQLVTKYTILRTASAIVRPAGGDVDTSTAFYDCSCLATSIGRVYSLAKSPVTKAASLDVVRACSDLLISINATTRQEHDHSSLIMALNTVDATDKNAIETLRHILTGALDDPAFAVLRQAWSRLVAHYLMADTKTNGEPLAHCYAMIVELLQRDQGAVLHFLQALHPARVCNNTPMSAFVTKVCAYIMSSDSDMDLRCVALKTVIDLAEYAGNTVRLGVSRNSFLLDSNPNQHYADQMLRIDTYQIDGLVARQRELDEDLVQDVSGWAVACVAAINGHGIYTREAAAEALGQVTSLWQYINTEPKLADSFLQLCLAVYDLLNDDDEDIRLLASEIVTRILAAGPTRAPASEPIVASQRLLTFCVGRWLDSPNLVARAFQRSFDLSDTETTSRSVAQQLEASTQNDTALFAEEKQNLYIDEAKEVRVWSQVLQKLSLQAIDKTLISTIATWVDEGLNALTIHSESNADGALGWTTQPEIYVLGLQVVYAVELLFNFSARGAKIPLQPSELRKKLYTLITALEKAEGNCLWRWEAERVLSESLSLKISSVSRFIGKGLEEHI</sequence>
<dbReference type="InterPro" id="IPR016024">
    <property type="entry name" value="ARM-type_fold"/>
</dbReference>
<evidence type="ECO:0000259" key="5">
    <source>
        <dbReference type="Pfam" id="PF25151"/>
    </source>
</evidence>
<dbReference type="EMBL" id="PNEN01000568">
    <property type="protein sequence ID" value="PPJ54294.1"/>
    <property type="molecule type" value="Genomic_DNA"/>
</dbReference>
<gene>
    <name evidence="6" type="ORF">CBER1_06556</name>
</gene>